<dbReference type="SUPFAM" id="SSF48371">
    <property type="entry name" value="ARM repeat"/>
    <property type="match status" value="1"/>
</dbReference>
<dbReference type="AlphaFoldDB" id="A0AAX6I158"/>
<gene>
    <name evidence="4" type="ORF">M6B38_284415</name>
</gene>
<evidence type="ECO:0000259" key="2">
    <source>
        <dbReference type="Pfam" id="PF11935"/>
    </source>
</evidence>
<feature type="compositionally biased region" description="Basic and acidic residues" evidence="1">
    <location>
        <begin position="515"/>
        <end position="531"/>
    </location>
</feature>
<dbReference type="Proteomes" id="UP001140949">
    <property type="component" value="Unassembled WGS sequence"/>
</dbReference>
<evidence type="ECO:0000313" key="5">
    <source>
        <dbReference type="Proteomes" id="UP001140949"/>
    </source>
</evidence>
<dbReference type="PANTHER" id="PTHR47184:SF3">
    <property type="entry name" value="PHOSPHATIDYLINOSITOL 3-AND 4-KINASE FAMILY PROTEIN-RELATED"/>
    <property type="match status" value="1"/>
</dbReference>
<keyword evidence="5" id="KW-1185">Reference proteome</keyword>
<evidence type="ECO:0008006" key="6">
    <source>
        <dbReference type="Google" id="ProtNLM"/>
    </source>
</evidence>
<dbReference type="InterPro" id="IPR016024">
    <property type="entry name" value="ARM-type_fold"/>
</dbReference>
<feature type="region of interest" description="Disordered" evidence="1">
    <location>
        <begin position="632"/>
        <end position="660"/>
    </location>
</feature>
<feature type="domain" description="Symplekin/Pta1 N-terminal" evidence="2">
    <location>
        <begin position="73"/>
        <end position="288"/>
    </location>
</feature>
<dbReference type="EMBL" id="JANAVB010005597">
    <property type="protein sequence ID" value="KAJ6847016.1"/>
    <property type="molecule type" value="Genomic_DNA"/>
</dbReference>
<comment type="caution">
    <text evidence="4">The sequence shown here is derived from an EMBL/GenBank/DDBJ whole genome shotgun (WGS) entry which is preliminary data.</text>
</comment>
<protein>
    <recommendedName>
        <fullName evidence="6">Symplekin</fullName>
    </recommendedName>
</protein>
<dbReference type="Pfam" id="PF11935">
    <property type="entry name" value="SYMPK_PTA1_N"/>
    <property type="match status" value="1"/>
</dbReference>
<dbReference type="PANTHER" id="PTHR47184">
    <property type="entry name" value="PHOSPHATIDYLINOSITOL 3-AND 4-KINASE FAMILY PROTEIN-RELATED"/>
    <property type="match status" value="1"/>
</dbReference>
<reference evidence="4" key="2">
    <citation type="submission" date="2023-04" db="EMBL/GenBank/DDBJ databases">
        <authorList>
            <person name="Bruccoleri R.E."/>
            <person name="Oakeley E.J."/>
            <person name="Faust A.-M."/>
            <person name="Dessus-Babus S."/>
            <person name="Altorfer M."/>
            <person name="Burckhardt D."/>
            <person name="Oertli M."/>
            <person name="Naumann U."/>
            <person name="Petersen F."/>
            <person name="Wong J."/>
        </authorList>
    </citation>
    <scope>NUCLEOTIDE SEQUENCE</scope>
    <source>
        <strain evidence="4">GSM-AAB239-AS_SAM_17_03QT</strain>
        <tissue evidence="4">Leaf</tissue>
    </source>
</reference>
<dbReference type="Gene3D" id="1.25.10.10">
    <property type="entry name" value="Leucine-rich Repeat Variant"/>
    <property type="match status" value="1"/>
</dbReference>
<reference evidence="4" key="1">
    <citation type="journal article" date="2023" name="GigaByte">
        <title>Genome assembly of the bearded iris, Iris pallida Lam.</title>
        <authorList>
            <person name="Bruccoleri R.E."/>
            <person name="Oakeley E.J."/>
            <person name="Faust A.M.E."/>
            <person name="Altorfer M."/>
            <person name="Dessus-Babus S."/>
            <person name="Burckhardt D."/>
            <person name="Oertli M."/>
            <person name="Naumann U."/>
            <person name="Petersen F."/>
            <person name="Wong J."/>
        </authorList>
    </citation>
    <scope>NUCLEOTIDE SEQUENCE</scope>
    <source>
        <strain evidence="4">GSM-AAB239-AS_SAM_17_03QT</strain>
    </source>
</reference>
<dbReference type="InterPro" id="IPR011989">
    <property type="entry name" value="ARM-like"/>
</dbReference>
<feature type="compositionally biased region" description="Polar residues" evidence="1">
    <location>
        <begin position="451"/>
        <end position="511"/>
    </location>
</feature>
<dbReference type="InterPro" id="IPR022075">
    <property type="entry name" value="Symplekin_C"/>
</dbReference>
<feature type="region of interest" description="Disordered" evidence="1">
    <location>
        <begin position="1"/>
        <end position="36"/>
    </location>
</feature>
<evidence type="ECO:0000259" key="3">
    <source>
        <dbReference type="Pfam" id="PF12295"/>
    </source>
</evidence>
<accession>A0AAX6I158</accession>
<evidence type="ECO:0000256" key="1">
    <source>
        <dbReference type="SAM" id="MobiDB-lite"/>
    </source>
</evidence>
<proteinExistence type="predicted"/>
<organism evidence="4 5">
    <name type="scientific">Iris pallida</name>
    <name type="common">Sweet iris</name>
    <dbReference type="NCBI Taxonomy" id="29817"/>
    <lineage>
        <taxon>Eukaryota</taxon>
        <taxon>Viridiplantae</taxon>
        <taxon>Streptophyta</taxon>
        <taxon>Embryophyta</taxon>
        <taxon>Tracheophyta</taxon>
        <taxon>Spermatophyta</taxon>
        <taxon>Magnoliopsida</taxon>
        <taxon>Liliopsida</taxon>
        <taxon>Asparagales</taxon>
        <taxon>Iridaceae</taxon>
        <taxon>Iridoideae</taxon>
        <taxon>Irideae</taxon>
        <taxon>Iris</taxon>
    </lineage>
</organism>
<feature type="region of interest" description="Disordered" evidence="1">
    <location>
        <begin position="939"/>
        <end position="958"/>
    </location>
</feature>
<evidence type="ECO:0000313" key="4">
    <source>
        <dbReference type="EMBL" id="KAJ6847016.1"/>
    </source>
</evidence>
<dbReference type="InterPro" id="IPR032460">
    <property type="entry name" value="Symplekin/Pta1_N"/>
</dbReference>
<feature type="region of interest" description="Disordered" evidence="1">
    <location>
        <begin position="444"/>
        <end position="546"/>
    </location>
</feature>
<sequence>MEIDERSTNRTADGLDPFVEPLSPSDLPRAERVNGDSDDVSTALRLLKELNLKSMEGSSALLPNLLSFLKHNDPVVVRQSITTGTSLFCAVLMEMALQLYKYSKVEGWLEEMWSWMVQFKDAVCGIMSEPGSLGTKLVAAKFLEVCFLLFTADGNDNDIPKAEGKETNFSISWFQNFPVLSQTMLANEASKILDILINVLQSAHTLAGSLVITAINCLASIAKKRPAHYNSILSVLLGFDSNFDTSVGGHAASVRYSVRTAFVGFLRCNHPTITESRDKLLRTVRTMYPGEATELIIRQIEKMSRSNERNFRDMRVNKDDSVYGQISATGDLIRKRPVTEPSDMPAVSDEISAKRTRFDTGIITSQPALSSNLQDDGDAIISSSLEASLMDSDDTPVGQMIKAIGALLAAGERGRDSIAILILNTQADLMADIVIETMKHLPKDPGDLSGRNGNLGPNSQTYPSSVSSQNGPSVPTTSFGKVSTLSSEHPSTAVTSSGISTAASDVPSGSSLLPDVKRDPRRDPRRLDPRRALVPVGPNPISLNSESINDVQHEPFQSSCKTSASEVIKVENALGSLMPKTEVELSESSIDPPSNHGNPKETLEIMEYTVKVESSLEDHPPSVSMLSPVREANDDLSTSTPPEIPDEGTEGSMLEDDHYSPPVSMPLSYEEICHELPELPPYVELMDEQKKLLHKLAITRIIEDCKQIRATGCGQSRLPLLARLLAQTDVDDDIIVYFQKHIILDYHHHKGHDLAMHVLYQLHCVMLSDSEEHLSSATKKYEKFLVAVATILLDSLPASDKSFSKLLGEAPFLPESALKLLEDLCHLRGYDRMNDIYDGDRVIQGLGAVWSIVLARPFYRKACLDIALKCSIHSHDEVRTKAIRLVANKLFLLNYASETIEQFARTMLLSVVDQQVSEPEVKLFASTGLQKEIGSLEASISGSHGSEPGASESEPIKGVQTSLPSVPVVSLLHAQQYMSLFFALCTKKPSLLCLVFDIYGRSSKAVKQAVQRHVPTLVRTLGSSSELLDIISDPPEGSESLIMQVLQVMTEESTPSADLISAVKRLYNTKLKDVAILIPMLSSLSKDEVLPIFPRLIDLPLEKFQVALARILQGSAHTGPALTPVEVLIAIHGVEPEKDGVALKKAC</sequence>
<name>A0AAX6I158_IRIPA</name>
<dbReference type="Pfam" id="PF12295">
    <property type="entry name" value="Symplekin_C"/>
    <property type="match status" value="1"/>
</dbReference>
<feature type="domain" description="Symplekin C-terminal" evidence="3">
    <location>
        <begin position="1073"/>
        <end position="1146"/>
    </location>
</feature>